<dbReference type="GO" id="GO:0006809">
    <property type="term" value="P:nitric oxide biosynthetic process"/>
    <property type="evidence" value="ECO:0007669"/>
    <property type="project" value="InterPro"/>
</dbReference>
<comment type="similarity">
    <text evidence="3">Belongs to the NOS family.</text>
</comment>
<dbReference type="SUPFAM" id="SSF56512">
    <property type="entry name" value="Nitric oxide (NO) synthase oxygenase domain"/>
    <property type="match status" value="1"/>
</dbReference>
<dbReference type="InterPro" id="IPR036119">
    <property type="entry name" value="NOS_N_sf"/>
</dbReference>
<organism evidence="21 22">
    <name type="scientific">Klebsormidium nitens</name>
    <name type="common">Green alga</name>
    <name type="synonym">Ulothrix nitens</name>
    <dbReference type="NCBI Taxonomy" id="105231"/>
    <lineage>
        <taxon>Eukaryota</taxon>
        <taxon>Viridiplantae</taxon>
        <taxon>Streptophyta</taxon>
        <taxon>Klebsormidiophyceae</taxon>
        <taxon>Klebsormidiales</taxon>
        <taxon>Klebsormidiaceae</taxon>
        <taxon>Klebsormidium</taxon>
    </lineage>
</organism>
<dbReference type="InterPro" id="IPR039261">
    <property type="entry name" value="FNR_nucleotide-bd"/>
</dbReference>
<dbReference type="Gene3D" id="1.25.40.20">
    <property type="entry name" value="Ankyrin repeat-containing domain"/>
    <property type="match status" value="1"/>
</dbReference>
<keyword evidence="5" id="KW-0349">Heme</keyword>
<dbReference type="InterPro" id="IPR009050">
    <property type="entry name" value="Globin-like_sf"/>
</dbReference>
<keyword evidence="8" id="KW-0479">Metal-binding</keyword>
<dbReference type="InterPro" id="IPR023173">
    <property type="entry name" value="NADPH_Cyt_P450_Rdtase_alpha"/>
</dbReference>
<dbReference type="GO" id="GO:0020037">
    <property type="term" value="F:heme binding"/>
    <property type="evidence" value="ECO:0007669"/>
    <property type="project" value="InterPro"/>
</dbReference>
<reference evidence="21 22" key="1">
    <citation type="journal article" date="2014" name="Nat. Commun.">
        <title>Klebsormidium flaccidum genome reveals primary factors for plant terrestrial adaptation.</title>
        <authorList>
            <person name="Hori K."/>
            <person name="Maruyama F."/>
            <person name="Fujisawa T."/>
            <person name="Togashi T."/>
            <person name="Yamamoto N."/>
            <person name="Seo M."/>
            <person name="Sato S."/>
            <person name="Yamada T."/>
            <person name="Mori H."/>
            <person name="Tajima N."/>
            <person name="Moriyama T."/>
            <person name="Ikeuchi M."/>
            <person name="Watanabe M."/>
            <person name="Wada H."/>
            <person name="Kobayashi K."/>
            <person name="Saito M."/>
            <person name="Masuda T."/>
            <person name="Sasaki-Sekimoto Y."/>
            <person name="Mashiguchi K."/>
            <person name="Awai K."/>
            <person name="Shimojima M."/>
            <person name="Masuda S."/>
            <person name="Iwai M."/>
            <person name="Nobusawa T."/>
            <person name="Narise T."/>
            <person name="Kondo S."/>
            <person name="Saito H."/>
            <person name="Sato R."/>
            <person name="Murakawa M."/>
            <person name="Ihara Y."/>
            <person name="Oshima-Yamada Y."/>
            <person name="Ohtaka K."/>
            <person name="Satoh M."/>
            <person name="Sonobe K."/>
            <person name="Ishii M."/>
            <person name="Ohtani R."/>
            <person name="Kanamori-Sato M."/>
            <person name="Honoki R."/>
            <person name="Miyazaki D."/>
            <person name="Mochizuki H."/>
            <person name="Umetsu J."/>
            <person name="Higashi K."/>
            <person name="Shibata D."/>
            <person name="Kamiya Y."/>
            <person name="Sato N."/>
            <person name="Nakamura Y."/>
            <person name="Tabata S."/>
            <person name="Ida S."/>
            <person name="Kurokawa K."/>
            <person name="Ohta H."/>
        </authorList>
    </citation>
    <scope>NUCLEOTIDE SEQUENCE [LARGE SCALE GENOMIC DNA]</scope>
    <source>
        <strain evidence="21 22">NIES-2285</strain>
    </source>
</reference>
<dbReference type="Pfam" id="PF02898">
    <property type="entry name" value="NO_synthase"/>
    <property type="match status" value="1"/>
</dbReference>
<comment type="catalytic activity">
    <reaction evidence="16">
        <text>2 nitric oxide + NADPH + 2 O2 = 2 nitrate + NADP(+) + H(+)</text>
        <dbReference type="Rhea" id="RHEA:19465"/>
        <dbReference type="ChEBI" id="CHEBI:15378"/>
        <dbReference type="ChEBI" id="CHEBI:15379"/>
        <dbReference type="ChEBI" id="CHEBI:16480"/>
        <dbReference type="ChEBI" id="CHEBI:17632"/>
        <dbReference type="ChEBI" id="CHEBI:57783"/>
        <dbReference type="ChEBI" id="CHEBI:58349"/>
        <dbReference type="EC" id="1.14.12.17"/>
    </reaction>
</comment>
<dbReference type="Gene3D" id="3.90.440.10">
    <property type="entry name" value="Nitric Oxide Synthase,Heme Domain,Chain A domain 2"/>
    <property type="match status" value="1"/>
</dbReference>
<dbReference type="InterPro" id="IPR050607">
    <property type="entry name" value="NOS"/>
</dbReference>
<keyword evidence="6" id="KW-0285">Flavoprotein</keyword>
<evidence type="ECO:0000256" key="9">
    <source>
        <dbReference type="ARBA" id="ARBA00022827"/>
    </source>
</evidence>
<evidence type="ECO:0000256" key="3">
    <source>
        <dbReference type="ARBA" id="ARBA00006267"/>
    </source>
</evidence>
<sequence>MRFAGYRQTDMSIKGDPAEVAFTEMLIRMFGWKGPGTDFDILPLVLQPSPTDEPKMFSIPPQYIPEVRFLHPQHTWFASLGLKWYGIPCVSNMRMRLGGLLYTGVPFTGWYADVEILRNLSDESRYNKLSLIAERLGYNTSENSNLWKDAALLVLNQAIVYSFQEAALGIADHHTLMEQFWVWQAEEKAKRGYVSVNWKWVIPPVASSTSRCYLGLSKTTEYTLQPAYVGGPGWLNFAKAHFGPNFDRSPGGFNPGAYASQLAGLTKDPFKVQVLSVKEYEDAKFNASDVIILVTSTYGSGAPPATATRFLSWLSLQGDDPKSPLKGKAGQPDAHPHARSRGKSYRSGWEGDQLGGRETAFREWLGDAFRGVATEQPGIREACEGVQTNLKTLMGGDAGFVARYGLVVLSGIKKLAEDVKVLKGPVLEAKPLFDSTDGRATTLVRIDISSEPLAIYEPGDHIAVAPCNLALGSRLDEVADHLELSLDTVFDLEILVNSDDPDVEDPKKIFPLPNSLRTILTNHVALQDEVNFRAVLPLSMYAKGADEEELTALGGDEKQFQAWQAEEHLRWVDIFDRFPTLSRKLPVEVLLQIAPSIHPRYYSIASSMLASPGEVHVVVGALSYTLPNGKQRFGQCSNYLTQHVKAGDIVRYKLTKVPAFRLPLDTRRPVIMVGAGTGLAPVRGFIQHRKKLRAYGEMGPCVFIFGCRSKQDQICKEEVEAAVASGAISAVLVAYSREPGVKKLYVQQKLKESAAELSAMLEAKDGHVYICDSRMSAEVSAVIAGIIGKEKLTAMSVERRFHDDVFGIVSNAGQKNAAAKALKPEQDTLSDVLRAVPGSSVTERVLKALDHGLRFDVADSAGNTLLHTAVEKNDPELLKALLARKDMLPVLMSLNHWHLTPLALALARRKPELQAVLRAAGGSVVSGMHKDFYPVHAAALTNDAARITELKAEGASLAAADFVGATPVHLAAVLGSADVLALLIEEGCNVNVADRWGQSPLMCALTYSHAGAAALLKGAGARVTASSTFDAWPSMTAWSPSAAAGEGAADAKLSDERILKAQALWDFMEGSAFADNDRRQFIDRGVKVFENLFELAPQVLTLFPFKDENGRPRRKELEVHVETVMSTTGQVVRQMQDPDSLAPMLTELTALHVKYGVELIHYDILCSTFLLTFEQLLGPRWNSDYRDVWISIFSFITTFARKAYE</sequence>
<dbReference type="Gene3D" id="3.40.50.80">
    <property type="entry name" value="Nucleotide-binding domain of ferredoxin-NADP reductase (FNR) module"/>
    <property type="match status" value="1"/>
</dbReference>
<dbReference type="InterPro" id="IPR008254">
    <property type="entry name" value="Flavodoxin/NO_synth"/>
</dbReference>
<dbReference type="Gene3D" id="3.40.50.360">
    <property type="match status" value="1"/>
</dbReference>
<evidence type="ECO:0000256" key="1">
    <source>
        <dbReference type="ARBA" id="ARBA00001917"/>
    </source>
</evidence>
<dbReference type="AlphaFoldDB" id="A0A1Y1IHX6"/>
<comment type="catalytic activity">
    <reaction evidence="15">
        <text>2 nitric oxide + NADH + 2 O2 = 2 nitrate + NAD(+) + H(+)</text>
        <dbReference type="Rhea" id="RHEA:19469"/>
        <dbReference type="ChEBI" id="CHEBI:15378"/>
        <dbReference type="ChEBI" id="CHEBI:15379"/>
        <dbReference type="ChEBI" id="CHEBI:16480"/>
        <dbReference type="ChEBI" id="CHEBI:17632"/>
        <dbReference type="ChEBI" id="CHEBI:57540"/>
        <dbReference type="ChEBI" id="CHEBI:57945"/>
        <dbReference type="EC" id="1.14.12.17"/>
    </reaction>
</comment>
<evidence type="ECO:0000313" key="21">
    <source>
        <dbReference type="EMBL" id="GAQ90485.1"/>
    </source>
</evidence>
<dbReference type="PROSITE" id="PS51384">
    <property type="entry name" value="FAD_FR"/>
    <property type="match status" value="1"/>
</dbReference>
<dbReference type="SUPFAM" id="SSF46458">
    <property type="entry name" value="Globin-like"/>
    <property type="match status" value="1"/>
</dbReference>
<dbReference type="InterPro" id="IPR003097">
    <property type="entry name" value="CysJ-like_FAD-binding"/>
</dbReference>
<evidence type="ECO:0000256" key="6">
    <source>
        <dbReference type="ARBA" id="ARBA00022630"/>
    </source>
</evidence>
<feature type="region of interest" description="Disordered" evidence="18">
    <location>
        <begin position="321"/>
        <end position="352"/>
    </location>
</feature>
<keyword evidence="10" id="KW-0521">NADP</keyword>
<dbReference type="GO" id="GO:0008941">
    <property type="term" value="F:nitric oxide dioxygenase NAD(P)H activity"/>
    <property type="evidence" value="ECO:0007669"/>
    <property type="project" value="UniProtKB-EC"/>
</dbReference>
<protein>
    <submittedName>
        <fullName evidence="21">Uncharacterized protein</fullName>
    </submittedName>
</protein>
<evidence type="ECO:0000256" key="10">
    <source>
        <dbReference type="ARBA" id="ARBA00022857"/>
    </source>
</evidence>
<dbReference type="Pfam" id="PF12796">
    <property type="entry name" value="Ank_2"/>
    <property type="match status" value="1"/>
</dbReference>
<keyword evidence="11" id="KW-0112">Calmodulin-binding</keyword>
<evidence type="ECO:0000256" key="5">
    <source>
        <dbReference type="ARBA" id="ARBA00022617"/>
    </source>
</evidence>
<keyword evidence="22" id="KW-1185">Reference proteome</keyword>
<dbReference type="InterPro" id="IPR017927">
    <property type="entry name" value="FAD-bd_FR_type"/>
</dbReference>
<evidence type="ECO:0000256" key="4">
    <source>
        <dbReference type="ARBA" id="ARBA00006401"/>
    </source>
</evidence>
<evidence type="ECO:0000256" key="2">
    <source>
        <dbReference type="ARBA" id="ARBA00001974"/>
    </source>
</evidence>
<evidence type="ECO:0000256" key="7">
    <source>
        <dbReference type="ARBA" id="ARBA00022643"/>
    </source>
</evidence>
<feature type="domain" description="FAD-binding FR-type" evidence="20">
    <location>
        <begin position="419"/>
        <end position="663"/>
    </location>
</feature>
<proteinExistence type="inferred from homology"/>
<dbReference type="Pfam" id="PF00042">
    <property type="entry name" value="Globin"/>
    <property type="match status" value="1"/>
</dbReference>
<dbReference type="PRINTS" id="PR00371">
    <property type="entry name" value="FPNCR"/>
</dbReference>
<dbReference type="SUPFAM" id="SSF52218">
    <property type="entry name" value="Flavoproteins"/>
    <property type="match status" value="1"/>
</dbReference>
<dbReference type="SMART" id="SM00248">
    <property type="entry name" value="ANK"/>
    <property type="match status" value="4"/>
</dbReference>
<dbReference type="InterPro" id="IPR044940">
    <property type="entry name" value="NOS_dom_2"/>
</dbReference>
<evidence type="ECO:0000313" key="22">
    <source>
        <dbReference type="Proteomes" id="UP000054558"/>
    </source>
</evidence>
<comment type="cofactor">
    <cofactor evidence="1">
        <name>FMN</name>
        <dbReference type="ChEBI" id="CHEBI:58210"/>
    </cofactor>
</comment>
<dbReference type="EMBL" id="DF237595">
    <property type="protein sequence ID" value="GAQ90485.1"/>
    <property type="molecule type" value="Genomic_DNA"/>
</dbReference>
<dbReference type="PANTHER" id="PTHR43410:SF1">
    <property type="entry name" value="NITRIC OXIDE SYNTHASE"/>
    <property type="match status" value="1"/>
</dbReference>
<dbReference type="Pfam" id="PF00667">
    <property type="entry name" value="FAD_binding_1"/>
    <property type="match status" value="1"/>
</dbReference>
<dbReference type="Gene3D" id="2.40.30.10">
    <property type="entry name" value="Translation factors"/>
    <property type="match status" value="1"/>
</dbReference>
<feature type="repeat" description="ANK" evidence="17">
    <location>
        <begin position="963"/>
        <end position="995"/>
    </location>
</feature>
<dbReference type="PROSITE" id="PS01033">
    <property type="entry name" value="GLOBIN"/>
    <property type="match status" value="1"/>
</dbReference>
<dbReference type="GO" id="GO:0019825">
    <property type="term" value="F:oxygen binding"/>
    <property type="evidence" value="ECO:0007669"/>
    <property type="project" value="InterPro"/>
</dbReference>
<name>A0A1Y1IHX6_KLENI</name>
<evidence type="ECO:0000256" key="16">
    <source>
        <dbReference type="ARBA" id="ARBA00049433"/>
    </source>
</evidence>
<evidence type="ECO:0000259" key="19">
    <source>
        <dbReference type="PROSITE" id="PS01033"/>
    </source>
</evidence>
<comment type="similarity">
    <text evidence="4">In the C-terminal section; belongs to the flavoprotein pyridine nucleotide cytochrome reductase family.</text>
</comment>
<keyword evidence="13" id="KW-0408">Iron</keyword>
<dbReference type="PROSITE" id="PS50088">
    <property type="entry name" value="ANK_REPEAT"/>
    <property type="match status" value="1"/>
</dbReference>
<dbReference type="InterPro" id="IPR017938">
    <property type="entry name" value="Riboflavin_synthase-like_b-brl"/>
</dbReference>
<dbReference type="CDD" id="cd01040">
    <property type="entry name" value="Mb-like"/>
    <property type="match status" value="1"/>
</dbReference>
<evidence type="ECO:0000259" key="20">
    <source>
        <dbReference type="PROSITE" id="PS51384"/>
    </source>
</evidence>
<dbReference type="GO" id="GO:0046872">
    <property type="term" value="F:metal ion binding"/>
    <property type="evidence" value="ECO:0007669"/>
    <property type="project" value="UniProtKB-KW"/>
</dbReference>
<dbReference type="InterPro" id="IPR029039">
    <property type="entry name" value="Flavoprotein-like_sf"/>
</dbReference>
<keyword evidence="9" id="KW-0274">FAD</keyword>
<dbReference type="PROSITE" id="PS50297">
    <property type="entry name" value="ANK_REP_REGION"/>
    <property type="match status" value="1"/>
</dbReference>
<dbReference type="SUPFAM" id="SSF48403">
    <property type="entry name" value="Ankyrin repeat"/>
    <property type="match status" value="1"/>
</dbReference>
<dbReference type="GO" id="GO:0005516">
    <property type="term" value="F:calmodulin binding"/>
    <property type="evidence" value="ECO:0007669"/>
    <property type="project" value="UniProtKB-KW"/>
</dbReference>
<dbReference type="Pfam" id="PF00175">
    <property type="entry name" value="NAD_binding_1"/>
    <property type="match status" value="1"/>
</dbReference>
<keyword evidence="17" id="KW-0040">ANK repeat</keyword>
<dbReference type="STRING" id="105231.A0A1Y1IHX6"/>
<dbReference type="OrthoDB" id="1688044at2759"/>
<evidence type="ECO:0000256" key="17">
    <source>
        <dbReference type="PROSITE-ProRule" id="PRU00023"/>
    </source>
</evidence>
<dbReference type="InterPro" id="IPR001709">
    <property type="entry name" value="Flavoprot_Pyr_Nucl_cyt_Rdtase"/>
</dbReference>
<evidence type="ECO:0000256" key="8">
    <source>
        <dbReference type="ARBA" id="ARBA00022723"/>
    </source>
</evidence>
<dbReference type="Pfam" id="PF00258">
    <property type="entry name" value="Flavodoxin_1"/>
    <property type="match status" value="1"/>
</dbReference>
<dbReference type="GO" id="GO:0005829">
    <property type="term" value="C:cytosol"/>
    <property type="evidence" value="ECO:0000318"/>
    <property type="project" value="GO_Central"/>
</dbReference>
<dbReference type="Gene3D" id="3.90.1230.10">
    <property type="entry name" value="Nitric Oxide Synthase, Chain A, domain 3"/>
    <property type="match status" value="1"/>
</dbReference>
<dbReference type="Gene3D" id="1.20.990.10">
    <property type="entry name" value="NADPH-cytochrome p450 Reductase, Chain A, domain 3"/>
    <property type="match status" value="1"/>
</dbReference>
<evidence type="ECO:0000256" key="15">
    <source>
        <dbReference type="ARBA" id="ARBA00048649"/>
    </source>
</evidence>
<evidence type="ECO:0000256" key="11">
    <source>
        <dbReference type="ARBA" id="ARBA00022860"/>
    </source>
</evidence>
<evidence type="ECO:0000256" key="12">
    <source>
        <dbReference type="ARBA" id="ARBA00023002"/>
    </source>
</evidence>
<evidence type="ECO:0000256" key="18">
    <source>
        <dbReference type="SAM" id="MobiDB-lite"/>
    </source>
</evidence>
<dbReference type="InterPro" id="IPR044944">
    <property type="entry name" value="NOS_dom_3"/>
</dbReference>
<dbReference type="SUPFAM" id="SSF52343">
    <property type="entry name" value="Ferredoxin reductase-like, C-terminal NADP-linked domain"/>
    <property type="match status" value="1"/>
</dbReference>
<dbReference type="Proteomes" id="UP000054558">
    <property type="component" value="Unassembled WGS sequence"/>
</dbReference>
<dbReference type="GO" id="GO:0062197">
    <property type="term" value="P:cellular response to chemical stress"/>
    <property type="evidence" value="ECO:0007669"/>
    <property type="project" value="UniProtKB-ARBA"/>
</dbReference>
<gene>
    <name evidence="21" type="ORF">KFL_006460015</name>
</gene>
<comment type="cofactor">
    <cofactor evidence="2">
        <name>FAD</name>
        <dbReference type="ChEBI" id="CHEBI:57692"/>
    </cofactor>
</comment>
<keyword evidence="12" id="KW-0560">Oxidoreductase</keyword>
<dbReference type="InterPro" id="IPR004030">
    <property type="entry name" value="NOS_N"/>
</dbReference>
<keyword evidence="7" id="KW-0288">FMN</keyword>
<feature type="domain" description="Globin" evidence="19">
    <location>
        <begin position="1052"/>
        <end position="1205"/>
    </location>
</feature>
<dbReference type="InterPro" id="IPR000971">
    <property type="entry name" value="Globin"/>
</dbReference>
<dbReference type="InterPro" id="IPR036770">
    <property type="entry name" value="Ankyrin_rpt-contain_sf"/>
</dbReference>
<dbReference type="InterPro" id="IPR001433">
    <property type="entry name" value="OxRdtase_FAD/NAD-bd"/>
</dbReference>
<dbReference type="GO" id="GO:0010181">
    <property type="term" value="F:FMN binding"/>
    <property type="evidence" value="ECO:0000318"/>
    <property type="project" value="GO_Central"/>
</dbReference>
<dbReference type="InterPro" id="IPR012292">
    <property type="entry name" value="Globin/Proto"/>
</dbReference>
<dbReference type="GO" id="GO:0004517">
    <property type="term" value="F:nitric-oxide synthase activity"/>
    <property type="evidence" value="ECO:0007669"/>
    <property type="project" value="InterPro"/>
</dbReference>
<evidence type="ECO:0000256" key="14">
    <source>
        <dbReference type="ARBA" id="ARBA00023027"/>
    </source>
</evidence>
<keyword evidence="14" id="KW-0520">NAD</keyword>
<dbReference type="GO" id="GO:0003958">
    <property type="term" value="F:NADPH-hemoprotein reductase activity"/>
    <property type="evidence" value="ECO:0000318"/>
    <property type="project" value="GO_Central"/>
</dbReference>
<dbReference type="Gene3D" id="1.10.490.10">
    <property type="entry name" value="Globins"/>
    <property type="match status" value="1"/>
</dbReference>
<dbReference type="InterPro" id="IPR002110">
    <property type="entry name" value="Ankyrin_rpt"/>
</dbReference>
<dbReference type="PANTHER" id="PTHR43410">
    <property type="entry name" value="NITRIC OXIDE SYNTHASE OXYGENASE"/>
    <property type="match status" value="1"/>
</dbReference>
<dbReference type="InterPro" id="IPR044399">
    <property type="entry name" value="Mb-like_M"/>
</dbReference>
<dbReference type="SUPFAM" id="SSF63380">
    <property type="entry name" value="Riboflavin synthase domain-like"/>
    <property type="match status" value="1"/>
</dbReference>
<accession>A0A1Y1IHX6</accession>
<dbReference type="GO" id="GO:0050660">
    <property type="term" value="F:flavin adenine dinucleotide binding"/>
    <property type="evidence" value="ECO:0000318"/>
    <property type="project" value="GO_Central"/>
</dbReference>
<dbReference type="OMA" id="MQLPTHG"/>
<dbReference type="SMR" id="A0A1Y1IHX6"/>
<evidence type="ECO:0000256" key="13">
    <source>
        <dbReference type="ARBA" id="ARBA00023004"/>
    </source>
</evidence>